<reference evidence="2" key="1">
    <citation type="submission" date="2020-08" db="EMBL/GenBank/DDBJ databases">
        <authorList>
            <person name="Liu C."/>
            <person name="Sun Q."/>
        </authorList>
    </citation>
    <scope>NUCLEOTIDE SEQUENCE</scope>
    <source>
        <strain evidence="2">BX16</strain>
    </source>
</reference>
<evidence type="ECO:0000313" key="3">
    <source>
        <dbReference type="Proteomes" id="UP000644115"/>
    </source>
</evidence>
<dbReference type="Pfam" id="PF12670">
    <property type="entry name" value="DUF3792"/>
    <property type="match status" value="1"/>
</dbReference>
<feature type="transmembrane region" description="Helical" evidence="1">
    <location>
        <begin position="12"/>
        <end position="31"/>
    </location>
</feature>
<evidence type="ECO:0000313" key="2">
    <source>
        <dbReference type="EMBL" id="MBC5999003.1"/>
    </source>
</evidence>
<feature type="transmembrane region" description="Helical" evidence="1">
    <location>
        <begin position="37"/>
        <end position="55"/>
    </location>
</feature>
<dbReference type="Proteomes" id="UP000644115">
    <property type="component" value="Unassembled WGS sequence"/>
</dbReference>
<gene>
    <name evidence="2" type="ORF">H8876_03185</name>
</gene>
<dbReference type="EMBL" id="JACRWC010000044">
    <property type="protein sequence ID" value="MBC5999003.1"/>
    <property type="molecule type" value="Genomic_DNA"/>
</dbReference>
<keyword evidence="1" id="KW-0472">Membrane</keyword>
<evidence type="ECO:0000256" key="1">
    <source>
        <dbReference type="SAM" id="Phobius"/>
    </source>
</evidence>
<name>A0A923SL98_9FIRM</name>
<protein>
    <submittedName>
        <fullName evidence="2">TIGR04086 family membrane protein</fullName>
    </submittedName>
</protein>
<dbReference type="InterPro" id="IPR023804">
    <property type="entry name" value="DUF3792_TM"/>
</dbReference>
<keyword evidence="1" id="KW-1133">Transmembrane helix</keyword>
<comment type="caution">
    <text evidence="2">The sequence shown here is derived from an EMBL/GenBank/DDBJ whole genome shotgun (WGS) entry which is preliminary data.</text>
</comment>
<accession>A0A923SL98</accession>
<feature type="transmembrane region" description="Helical" evidence="1">
    <location>
        <begin position="67"/>
        <end position="88"/>
    </location>
</feature>
<dbReference type="RefSeq" id="WP_249286488.1">
    <property type="nucleotide sequence ID" value="NZ_JACRWC010000044.1"/>
</dbReference>
<keyword evidence="1" id="KW-0812">Transmembrane</keyword>
<dbReference type="NCBIfam" id="TIGR04086">
    <property type="entry name" value="TIGR04086_membr"/>
    <property type="match status" value="1"/>
</dbReference>
<keyword evidence="3" id="KW-1185">Reference proteome</keyword>
<organism evidence="2 3">
    <name type="scientific">Lentihominibacter faecis</name>
    <dbReference type="NCBI Taxonomy" id="2764712"/>
    <lineage>
        <taxon>Bacteria</taxon>
        <taxon>Bacillati</taxon>
        <taxon>Bacillota</taxon>
        <taxon>Clostridia</taxon>
        <taxon>Peptostreptococcales</taxon>
        <taxon>Anaerovoracaceae</taxon>
        <taxon>Lentihominibacter</taxon>
    </lineage>
</organism>
<feature type="transmembrane region" description="Helical" evidence="1">
    <location>
        <begin position="100"/>
        <end position="117"/>
    </location>
</feature>
<sequence length="121" mass="12959">MEKLRKSLKAYVIALVLFVALTFALAVLVNFTGFRETWTFGSLLVIMSISSLVLGMMEGRIFQKRGLLAGGAAAVFFLAIILVSVQGLFAEEFSLGKTGWLYLIPVAAGSLGGICGVNHKT</sequence>
<dbReference type="AlphaFoldDB" id="A0A923SL98"/>
<proteinExistence type="predicted"/>